<evidence type="ECO:0000313" key="2">
    <source>
        <dbReference type="Proteomes" id="UP001472677"/>
    </source>
</evidence>
<name>A0ABR2B5G2_9ROSI</name>
<accession>A0ABR2B5G2</accession>
<gene>
    <name evidence="1" type="ORF">V6N12_012546</name>
</gene>
<reference evidence="1 2" key="1">
    <citation type="journal article" date="2024" name="G3 (Bethesda)">
        <title>Genome assembly of Hibiscus sabdariffa L. provides insights into metabolisms of medicinal natural products.</title>
        <authorList>
            <person name="Kim T."/>
        </authorList>
    </citation>
    <scope>NUCLEOTIDE SEQUENCE [LARGE SCALE GENOMIC DNA]</scope>
    <source>
        <strain evidence="1">TK-2024</strain>
        <tissue evidence="1">Old leaves</tissue>
    </source>
</reference>
<dbReference type="EMBL" id="JBBPBM010000176">
    <property type="protein sequence ID" value="KAK8502092.1"/>
    <property type="molecule type" value="Genomic_DNA"/>
</dbReference>
<proteinExistence type="predicted"/>
<sequence>MHPGGGTARRRNARRKKWSDWGVNLFAFWFCFWIVCIKGLNISSAILVLYGTQKNFWATKGDPFTVQRFFHGLPF</sequence>
<dbReference type="Proteomes" id="UP001472677">
    <property type="component" value="Unassembled WGS sequence"/>
</dbReference>
<protein>
    <submittedName>
        <fullName evidence="1">Uncharacterized protein</fullName>
    </submittedName>
</protein>
<evidence type="ECO:0000313" key="1">
    <source>
        <dbReference type="EMBL" id="KAK8502092.1"/>
    </source>
</evidence>
<organism evidence="1 2">
    <name type="scientific">Hibiscus sabdariffa</name>
    <name type="common">roselle</name>
    <dbReference type="NCBI Taxonomy" id="183260"/>
    <lineage>
        <taxon>Eukaryota</taxon>
        <taxon>Viridiplantae</taxon>
        <taxon>Streptophyta</taxon>
        <taxon>Embryophyta</taxon>
        <taxon>Tracheophyta</taxon>
        <taxon>Spermatophyta</taxon>
        <taxon>Magnoliopsida</taxon>
        <taxon>eudicotyledons</taxon>
        <taxon>Gunneridae</taxon>
        <taxon>Pentapetalae</taxon>
        <taxon>rosids</taxon>
        <taxon>malvids</taxon>
        <taxon>Malvales</taxon>
        <taxon>Malvaceae</taxon>
        <taxon>Malvoideae</taxon>
        <taxon>Hibiscus</taxon>
    </lineage>
</organism>
<comment type="caution">
    <text evidence="1">The sequence shown here is derived from an EMBL/GenBank/DDBJ whole genome shotgun (WGS) entry which is preliminary data.</text>
</comment>
<keyword evidence="2" id="KW-1185">Reference proteome</keyword>